<evidence type="ECO:0000313" key="3">
    <source>
        <dbReference type="Proteomes" id="UP000184339"/>
    </source>
</evidence>
<evidence type="ECO:0000313" key="2">
    <source>
        <dbReference type="EMBL" id="SHM34290.1"/>
    </source>
</evidence>
<dbReference type="STRING" id="551987.SAMN05192549_101350"/>
<dbReference type="Gene3D" id="3.60.40.10">
    <property type="entry name" value="PPM-type phosphatase domain"/>
    <property type="match status" value="1"/>
</dbReference>
<accession>A0A1M7I0P9</accession>
<dbReference type="SMART" id="SM00332">
    <property type="entry name" value="PP2Cc"/>
    <property type="match status" value="1"/>
</dbReference>
<proteinExistence type="predicted"/>
<dbReference type="EMBL" id="FRCX01000001">
    <property type="protein sequence ID" value="SHM34290.1"/>
    <property type="molecule type" value="Genomic_DNA"/>
</dbReference>
<dbReference type="SUPFAM" id="SSF81606">
    <property type="entry name" value="PP2C-like"/>
    <property type="match status" value="1"/>
</dbReference>
<sequence length="289" mass="31169">MHSLIYGGAAANRMIAQDTVSAMSAYKIEAGTAQHIGQRPQQNDRVALYTAAQAPGYVMAVLADGNHSPIAADQALLTSKHLFDEFRVGNSANLPRLQELLRSIALEVHQVIKMNPIAAVAEPQSALALLVLTPQAQAVWAHVGDARIYRFAGETCAMRTNDSAYLEHLVNVEQLPADAAKKHRSSRLLHNVIGNSMKEPFVTVGCHQGLQAGDALMLCSDGLWQLFRPEELAAAVARNTPRQAAERLIGKAGERAQGKGDNCSMAIIKLVAPLPQAPAYTVQQMRRAV</sequence>
<dbReference type="Proteomes" id="UP000184339">
    <property type="component" value="Unassembled WGS sequence"/>
</dbReference>
<gene>
    <name evidence="2" type="ORF">SAMN05192549_101350</name>
</gene>
<dbReference type="InterPro" id="IPR036457">
    <property type="entry name" value="PPM-type-like_dom_sf"/>
</dbReference>
<feature type="domain" description="PPM-type phosphatase" evidence="1">
    <location>
        <begin position="23"/>
        <end position="268"/>
    </location>
</feature>
<protein>
    <submittedName>
        <fullName evidence="2">Serine/threonine protein phosphatase PrpC</fullName>
    </submittedName>
</protein>
<dbReference type="InterPro" id="IPR001932">
    <property type="entry name" value="PPM-type_phosphatase-like_dom"/>
</dbReference>
<evidence type="ECO:0000259" key="1">
    <source>
        <dbReference type="SMART" id="SM00332"/>
    </source>
</evidence>
<reference evidence="3" key="1">
    <citation type="submission" date="2016-11" db="EMBL/GenBank/DDBJ databases">
        <authorList>
            <person name="Varghese N."/>
            <person name="Submissions S."/>
        </authorList>
    </citation>
    <scope>NUCLEOTIDE SEQUENCE [LARGE SCALE GENOMIC DNA]</scope>
    <source>
        <strain evidence="3">Sac-22</strain>
    </source>
</reference>
<name>A0A1M7I0P9_9BURK</name>
<organism evidence="2 3">
    <name type="scientific">Duganella sacchari</name>
    <dbReference type="NCBI Taxonomy" id="551987"/>
    <lineage>
        <taxon>Bacteria</taxon>
        <taxon>Pseudomonadati</taxon>
        <taxon>Pseudomonadota</taxon>
        <taxon>Betaproteobacteria</taxon>
        <taxon>Burkholderiales</taxon>
        <taxon>Oxalobacteraceae</taxon>
        <taxon>Telluria group</taxon>
        <taxon>Duganella</taxon>
    </lineage>
</organism>
<keyword evidence="3" id="KW-1185">Reference proteome</keyword>
<dbReference type="AlphaFoldDB" id="A0A1M7I0P9"/>